<protein>
    <recommendedName>
        <fullName evidence="1">ESAT-6-like protein</fullName>
    </recommendedName>
</protein>
<accession>A0A2N6T4W3</accession>
<dbReference type="InterPro" id="IPR036689">
    <property type="entry name" value="ESAT-6-like_sf"/>
</dbReference>
<keyword evidence="3" id="KW-1185">Reference proteome</keyword>
<dbReference type="Pfam" id="PF06013">
    <property type="entry name" value="WXG100"/>
    <property type="match status" value="1"/>
</dbReference>
<name>A0A2N6T4W3_9CORY</name>
<dbReference type="EMBL" id="PNHG01000007">
    <property type="protein sequence ID" value="PMC64355.1"/>
    <property type="molecule type" value="Genomic_DNA"/>
</dbReference>
<comment type="caution">
    <text evidence="2">The sequence shown here is derived from an EMBL/GenBank/DDBJ whole genome shotgun (WGS) entry which is preliminary data.</text>
</comment>
<dbReference type="Gene3D" id="1.10.287.1060">
    <property type="entry name" value="ESAT-6-like"/>
    <property type="match status" value="1"/>
</dbReference>
<organism evidence="2 3">
    <name type="scientific">Corynebacterium tuscaniense</name>
    <dbReference type="NCBI Taxonomy" id="302449"/>
    <lineage>
        <taxon>Bacteria</taxon>
        <taxon>Bacillati</taxon>
        <taxon>Actinomycetota</taxon>
        <taxon>Actinomycetes</taxon>
        <taxon>Mycobacteriales</taxon>
        <taxon>Corynebacteriaceae</taxon>
        <taxon>Corynebacterium</taxon>
    </lineage>
</organism>
<dbReference type="RefSeq" id="WP_034664208.1">
    <property type="nucleotide sequence ID" value="NZ_JBHRZL010000009.1"/>
</dbReference>
<reference evidence="2 3" key="1">
    <citation type="submission" date="2017-09" db="EMBL/GenBank/DDBJ databases">
        <title>Bacterial strain isolated from the female urinary microbiota.</title>
        <authorList>
            <person name="Thomas-White K."/>
            <person name="Kumar N."/>
            <person name="Forster S."/>
            <person name="Putonti C."/>
            <person name="Lawley T."/>
            <person name="Wolfe A.J."/>
        </authorList>
    </citation>
    <scope>NUCLEOTIDE SEQUENCE [LARGE SCALE GENOMIC DNA]</scope>
    <source>
        <strain evidence="2 3">UMB0792</strain>
    </source>
</reference>
<dbReference type="InterPro" id="IPR010310">
    <property type="entry name" value="T7SS_ESAT-6-like"/>
</dbReference>
<evidence type="ECO:0000313" key="2">
    <source>
        <dbReference type="EMBL" id="PMC64355.1"/>
    </source>
</evidence>
<gene>
    <name evidence="2" type="ORF">CJ203_06330</name>
</gene>
<evidence type="ECO:0000313" key="3">
    <source>
        <dbReference type="Proteomes" id="UP000235836"/>
    </source>
</evidence>
<dbReference type="AlphaFoldDB" id="A0A2N6T4W3"/>
<dbReference type="NCBIfam" id="TIGR03930">
    <property type="entry name" value="WXG100_ESAT6"/>
    <property type="match status" value="1"/>
</dbReference>
<dbReference type="Proteomes" id="UP000235836">
    <property type="component" value="Unassembled WGS sequence"/>
</dbReference>
<proteinExistence type="inferred from homology"/>
<sequence length="106" mass="11710">MSNDQFRTEADVMRTAANNVDATNDSVNTELNRLQDIAESTRSYWTGQAQTSFDGLMRRFDDAERRLSEALRGIADNIRDNAGNFENVEAKNSDSFTSAASAGLPL</sequence>
<dbReference type="SUPFAM" id="SSF140453">
    <property type="entry name" value="EsxAB dimer-like"/>
    <property type="match status" value="1"/>
</dbReference>
<comment type="similarity">
    <text evidence="1">Belongs to the WXG100 family.</text>
</comment>
<evidence type="ECO:0000256" key="1">
    <source>
        <dbReference type="RuleBase" id="RU362001"/>
    </source>
</evidence>